<dbReference type="InterPro" id="IPR011050">
    <property type="entry name" value="Pectin_lyase_fold/virulence"/>
</dbReference>
<dbReference type="EMBL" id="VMBG01000001">
    <property type="protein sequence ID" value="TSJ78312.1"/>
    <property type="molecule type" value="Genomic_DNA"/>
</dbReference>
<feature type="domain" description="Rhamnogalacturonase A/B/Epimerase-like pectate lyase" evidence="1">
    <location>
        <begin position="152"/>
        <end position="213"/>
    </location>
</feature>
<dbReference type="Proteomes" id="UP000315648">
    <property type="component" value="Unassembled WGS sequence"/>
</dbReference>
<keyword evidence="3" id="KW-1185">Reference proteome</keyword>
<reference evidence="2 3" key="1">
    <citation type="submission" date="2019-07" db="EMBL/GenBank/DDBJ databases">
        <title>Description of 53C-WASEF.</title>
        <authorList>
            <person name="Pitt A."/>
            <person name="Hahn M.W."/>
        </authorList>
    </citation>
    <scope>NUCLEOTIDE SEQUENCE [LARGE SCALE GENOMIC DNA]</scope>
    <source>
        <strain evidence="2 3">53C-WASEF</strain>
    </source>
</reference>
<dbReference type="AlphaFoldDB" id="A0A556QNZ1"/>
<evidence type="ECO:0000313" key="3">
    <source>
        <dbReference type="Proteomes" id="UP000315648"/>
    </source>
</evidence>
<organism evidence="2 3">
    <name type="scientific">Rariglobus hedericola</name>
    <dbReference type="NCBI Taxonomy" id="2597822"/>
    <lineage>
        <taxon>Bacteria</taxon>
        <taxon>Pseudomonadati</taxon>
        <taxon>Verrucomicrobiota</taxon>
        <taxon>Opitutia</taxon>
        <taxon>Opitutales</taxon>
        <taxon>Opitutaceae</taxon>
        <taxon>Rariglobus</taxon>
    </lineage>
</organism>
<dbReference type="OrthoDB" id="188639at2"/>
<gene>
    <name evidence="2" type="ORF">FPL22_03120</name>
</gene>
<evidence type="ECO:0000313" key="2">
    <source>
        <dbReference type="EMBL" id="TSJ78312.1"/>
    </source>
</evidence>
<evidence type="ECO:0000259" key="1">
    <source>
        <dbReference type="Pfam" id="PF12708"/>
    </source>
</evidence>
<dbReference type="InterPro" id="IPR012334">
    <property type="entry name" value="Pectin_lyas_fold"/>
</dbReference>
<protein>
    <recommendedName>
        <fullName evidence="1">Rhamnogalacturonase A/B/Epimerase-like pectate lyase domain-containing protein</fullName>
    </recommendedName>
</protein>
<proteinExistence type="predicted"/>
<dbReference type="Gene3D" id="2.160.20.10">
    <property type="entry name" value="Single-stranded right-handed beta-helix, Pectin lyase-like"/>
    <property type="match status" value="1"/>
</dbReference>
<dbReference type="SUPFAM" id="SSF51126">
    <property type="entry name" value="Pectin lyase-like"/>
    <property type="match status" value="1"/>
</dbReference>
<accession>A0A556QNZ1</accession>
<sequence>MMSLGSPRFTSKYCCIIGVSFSGAEDMGCDANGKRGGRHEKFQREPQAGLNGIHRFATRRVFLPCGGLFRVTFRSMMRPTFCAPLLLSLTLLSGCQAAPKVPETPEPAYKFSKLWGSHGDVWIQGGRLPDFSYAGYRNGETPIPDYPVVATVTDFGAKGDDDVDDTAAFQAALAKSGPGAVLVPPGRYIISGLLRINKPGVVLRGSGTERTTLFFPKPLDDLEPNTGATTGGRPTSNYSWSGGFVRLQGDFKSAPLTPITSPAVRGERIIVVEKPAALKVGQSIEVRVTDTPENTLASYLYSDDAGDMSQLKGTTFTSIITKITRIDGDRVELQRALRFDLRPEWKPEVRAFEPTVRDSGVEDLAFEFPNVPYEGHFTEKGFNPVAFGNVADCWARRLKFINPDSGPMVGGVFNTVSDVVFESQRAPDSGGNQGHHGIYLQNIGDHLFTRFDFRMKFVHDITSSKCAGAVISEGKGVDLCFDFHKRAPYDILITQVDLGRGTRPWKSGGGAALGKHGGARITFWNLQAAGTLPEPTKEYGPWSMNFVAVDLGRPSRLDALGLWREAIPKDVLYPQNLHDAQLARRVEDAKR</sequence>
<dbReference type="Pfam" id="PF12708">
    <property type="entry name" value="Pect-lyase_RHGA_epim"/>
    <property type="match status" value="1"/>
</dbReference>
<name>A0A556QNZ1_9BACT</name>
<comment type="caution">
    <text evidence="2">The sequence shown here is derived from an EMBL/GenBank/DDBJ whole genome shotgun (WGS) entry which is preliminary data.</text>
</comment>
<dbReference type="InterPro" id="IPR024535">
    <property type="entry name" value="RHGA/B-epi-like_pectate_lyase"/>
</dbReference>